<name>A0A1G2TI34_9BACT</name>
<keyword evidence="1" id="KW-0812">Transmembrane</keyword>
<comment type="caution">
    <text evidence="2">The sequence shown here is derived from an EMBL/GenBank/DDBJ whole genome shotgun (WGS) entry which is preliminary data.</text>
</comment>
<organism evidence="2 3">
    <name type="scientific">Candidatus Zambryskibacteria bacterium RIFCSPHIGHO2_02_FULL_43_14</name>
    <dbReference type="NCBI Taxonomy" id="1802748"/>
    <lineage>
        <taxon>Bacteria</taxon>
        <taxon>Candidatus Zambryskiibacteriota</taxon>
    </lineage>
</organism>
<feature type="transmembrane region" description="Helical" evidence="1">
    <location>
        <begin position="107"/>
        <end position="128"/>
    </location>
</feature>
<feature type="transmembrane region" description="Helical" evidence="1">
    <location>
        <begin position="26"/>
        <end position="47"/>
    </location>
</feature>
<evidence type="ECO:0000256" key="1">
    <source>
        <dbReference type="SAM" id="Phobius"/>
    </source>
</evidence>
<evidence type="ECO:0000313" key="3">
    <source>
        <dbReference type="Proteomes" id="UP000178175"/>
    </source>
</evidence>
<dbReference type="Proteomes" id="UP000178175">
    <property type="component" value="Unassembled WGS sequence"/>
</dbReference>
<proteinExistence type="predicted"/>
<reference evidence="2 3" key="1">
    <citation type="journal article" date="2016" name="Nat. Commun.">
        <title>Thousands of microbial genomes shed light on interconnected biogeochemical processes in an aquifer system.</title>
        <authorList>
            <person name="Anantharaman K."/>
            <person name="Brown C.T."/>
            <person name="Hug L.A."/>
            <person name="Sharon I."/>
            <person name="Castelle C.J."/>
            <person name="Probst A.J."/>
            <person name="Thomas B.C."/>
            <person name="Singh A."/>
            <person name="Wilkins M.J."/>
            <person name="Karaoz U."/>
            <person name="Brodie E.L."/>
            <person name="Williams K.H."/>
            <person name="Hubbard S.S."/>
            <person name="Banfield J.F."/>
        </authorList>
    </citation>
    <scope>NUCLEOTIDE SEQUENCE [LARGE SCALE GENOMIC DNA]</scope>
</reference>
<dbReference type="AlphaFoldDB" id="A0A1G2TI34"/>
<gene>
    <name evidence="2" type="ORF">A3C70_01640</name>
</gene>
<accession>A0A1G2TI34</accession>
<dbReference type="EMBL" id="MHVR01000003">
    <property type="protein sequence ID" value="OHA96947.1"/>
    <property type="molecule type" value="Genomic_DNA"/>
</dbReference>
<feature type="transmembrane region" description="Helical" evidence="1">
    <location>
        <begin position="81"/>
        <end position="101"/>
    </location>
</feature>
<keyword evidence="1" id="KW-1133">Transmembrane helix</keyword>
<evidence type="ECO:0000313" key="2">
    <source>
        <dbReference type="EMBL" id="OHA96947.1"/>
    </source>
</evidence>
<sequence length="129" mass="15052">MHLLYLIPFYAKWHYTEGFQDLFRNWQSFIVFVLHFFSLGLLIRTWFVPFGRLDEEYKKGLNAETFFETLVANTLMRVVGFVLRTFVIVMGLFSLLVVVAFGPVAFVLWILAPLIIISLFTFGMTSLLL</sequence>
<keyword evidence="1" id="KW-0472">Membrane</keyword>
<protein>
    <submittedName>
        <fullName evidence="2">Uncharacterized protein</fullName>
    </submittedName>
</protein>